<keyword evidence="2" id="KW-1185">Reference proteome</keyword>
<reference evidence="1 2" key="1">
    <citation type="journal article" date="2015" name="Sci. Rep.">
        <title>Genome of the facultative scuticociliatosis pathogen Pseudocohnilembus persalinus provides insight into its virulence through horizontal gene transfer.</title>
        <authorList>
            <person name="Xiong J."/>
            <person name="Wang G."/>
            <person name="Cheng J."/>
            <person name="Tian M."/>
            <person name="Pan X."/>
            <person name="Warren A."/>
            <person name="Jiang C."/>
            <person name="Yuan D."/>
            <person name="Miao W."/>
        </authorList>
    </citation>
    <scope>NUCLEOTIDE SEQUENCE [LARGE SCALE GENOMIC DNA]</scope>
    <source>
        <strain evidence="1">36N120E</strain>
    </source>
</reference>
<dbReference type="Proteomes" id="UP000054937">
    <property type="component" value="Unassembled WGS sequence"/>
</dbReference>
<comment type="caution">
    <text evidence="1">The sequence shown here is derived from an EMBL/GenBank/DDBJ whole genome shotgun (WGS) entry which is preliminary data.</text>
</comment>
<accession>A0A0V0QZH4</accession>
<sequence length="389" mass="46149">MNLSNDDNSLIIELGITDKQQQKVQQNILFQLRQNQEPLAFHLDYFEQQEKQKSLHNKPKVILKKLLNFLNKQNLKKIILPHNLYKEINSVIKRCQVNGQVKNKKNIIVKDLYNHSHFHTLFLKLSKTNIDRFYNLDAKEIQLHQNIFDVENLQQISQEKMEQINFIKLSIFKILTIHIYDVENNKWAPNLAKSMQPEQQLQQQKRKIVFFSDKDDSLQQSNEQIKVKENKNIDAINTLNYSQQSIIYSQKTKKIESQAFQNQEEKQKIINDINLKNSLKANSTETETKSTIISQNEIYLNQQQKQVISIQGCEINPNNQQSNQNLQDKQKSQKIINEMTLKEIKDINKIQEKQNQDEDSDNLKEFKMYIYKLFYSIKQMTEGIMITKF</sequence>
<dbReference type="AlphaFoldDB" id="A0A0V0QZH4"/>
<organism evidence="1 2">
    <name type="scientific">Pseudocohnilembus persalinus</name>
    <name type="common">Ciliate</name>
    <dbReference type="NCBI Taxonomy" id="266149"/>
    <lineage>
        <taxon>Eukaryota</taxon>
        <taxon>Sar</taxon>
        <taxon>Alveolata</taxon>
        <taxon>Ciliophora</taxon>
        <taxon>Intramacronucleata</taxon>
        <taxon>Oligohymenophorea</taxon>
        <taxon>Scuticociliatia</taxon>
        <taxon>Philasterida</taxon>
        <taxon>Pseudocohnilembidae</taxon>
        <taxon>Pseudocohnilembus</taxon>
    </lineage>
</organism>
<gene>
    <name evidence="1" type="ORF">PPERSA_03257</name>
</gene>
<dbReference type="InParanoid" id="A0A0V0QZH4"/>
<evidence type="ECO:0000313" key="1">
    <source>
        <dbReference type="EMBL" id="KRX07424.1"/>
    </source>
</evidence>
<protein>
    <submittedName>
        <fullName evidence="1">Uncharacterized protein</fullName>
    </submittedName>
</protein>
<evidence type="ECO:0000313" key="2">
    <source>
        <dbReference type="Proteomes" id="UP000054937"/>
    </source>
</evidence>
<proteinExistence type="predicted"/>
<name>A0A0V0QZH4_PSEPJ</name>
<dbReference type="EMBL" id="LDAU01000083">
    <property type="protein sequence ID" value="KRX07424.1"/>
    <property type="molecule type" value="Genomic_DNA"/>
</dbReference>